<comment type="cofactor">
    <cofactor evidence="1">
        <name>FAD</name>
        <dbReference type="ChEBI" id="CHEBI:57692"/>
    </cofactor>
</comment>
<dbReference type="Gene3D" id="3.30.390.30">
    <property type="match status" value="1"/>
</dbReference>
<dbReference type="Pfam" id="PF00355">
    <property type="entry name" value="Rieske"/>
    <property type="match status" value="1"/>
</dbReference>
<keyword evidence="8" id="KW-0411">Iron-sulfur</keyword>
<dbReference type="PATRIC" id="fig|1813736.3.peg.1207"/>
<evidence type="ECO:0000256" key="1">
    <source>
        <dbReference type="ARBA" id="ARBA00001974"/>
    </source>
</evidence>
<dbReference type="PRINTS" id="PR00411">
    <property type="entry name" value="PNDRDTASEI"/>
</dbReference>
<name>A0A143PHG0_LUTPR</name>
<dbReference type="InterPro" id="IPR016156">
    <property type="entry name" value="FAD/NAD-linked_Rdtase_dimer_sf"/>
</dbReference>
<dbReference type="Pfam" id="PF07992">
    <property type="entry name" value="Pyr_redox_2"/>
    <property type="match status" value="1"/>
</dbReference>
<evidence type="ECO:0000256" key="5">
    <source>
        <dbReference type="ARBA" id="ARBA00022827"/>
    </source>
</evidence>
<dbReference type="InterPro" id="IPR036922">
    <property type="entry name" value="Rieske_2Fe-2S_sf"/>
</dbReference>
<dbReference type="CDD" id="cd03478">
    <property type="entry name" value="Rieske_AIFL_N"/>
    <property type="match status" value="1"/>
</dbReference>
<evidence type="ECO:0000313" key="10">
    <source>
        <dbReference type="EMBL" id="AMY07975.1"/>
    </source>
</evidence>
<evidence type="ECO:0000256" key="4">
    <source>
        <dbReference type="ARBA" id="ARBA00022723"/>
    </source>
</evidence>
<organism evidence="10 11">
    <name type="scientific">Luteitalea pratensis</name>
    <dbReference type="NCBI Taxonomy" id="1855912"/>
    <lineage>
        <taxon>Bacteria</taxon>
        <taxon>Pseudomonadati</taxon>
        <taxon>Acidobacteriota</taxon>
        <taxon>Vicinamibacteria</taxon>
        <taxon>Vicinamibacterales</taxon>
        <taxon>Vicinamibacteraceae</taxon>
        <taxon>Luteitalea</taxon>
    </lineage>
</organism>
<keyword evidence="3" id="KW-0001">2Fe-2S</keyword>
<dbReference type="GO" id="GO:0051537">
    <property type="term" value="F:2 iron, 2 sulfur cluster binding"/>
    <property type="evidence" value="ECO:0007669"/>
    <property type="project" value="UniProtKB-KW"/>
</dbReference>
<dbReference type="InterPro" id="IPR050446">
    <property type="entry name" value="FAD-oxidoreductase/Apoptosis"/>
</dbReference>
<proteinExistence type="predicted"/>
<dbReference type="PANTHER" id="PTHR43557:SF2">
    <property type="entry name" value="RIESKE DOMAIN-CONTAINING PROTEIN-RELATED"/>
    <property type="match status" value="1"/>
</dbReference>
<dbReference type="AlphaFoldDB" id="A0A143PHG0"/>
<protein>
    <submittedName>
        <fullName evidence="10">Rhodocoxin reductase</fullName>
        <ecNumber evidence="10">1.18.1.-</ecNumber>
    </submittedName>
</protein>
<accession>A0A143PHG0</accession>
<evidence type="ECO:0000256" key="2">
    <source>
        <dbReference type="ARBA" id="ARBA00022630"/>
    </source>
</evidence>
<dbReference type="GO" id="GO:0016651">
    <property type="term" value="F:oxidoreductase activity, acting on NAD(P)H"/>
    <property type="evidence" value="ECO:0007669"/>
    <property type="project" value="TreeGrafter"/>
</dbReference>
<dbReference type="GO" id="GO:0046872">
    <property type="term" value="F:metal ion binding"/>
    <property type="evidence" value="ECO:0007669"/>
    <property type="project" value="UniProtKB-KW"/>
</dbReference>
<dbReference type="STRING" id="1855912.LuPra_01163"/>
<dbReference type="InterPro" id="IPR028202">
    <property type="entry name" value="Reductase_C"/>
</dbReference>
<evidence type="ECO:0000256" key="6">
    <source>
        <dbReference type="ARBA" id="ARBA00023002"/>
    </source>
</evidence>
<evidence type="ECO:0000259" key="9">
    <source>
        <dbReference type="PROSITE" id="PS51296"/>
    </source>
</evidence>
<dbReference type="InterPro" id="IPR036188">
    <property type="entry name" value="FAD/NAD-bd_sf"/>
</dbReference>
<evidence type="ECO:0000313" key="11">
    <source>
        <dbReference type="Proteomes" id="UP000076079"/>
    </source>
</evidence>
<dbReference type="PANTHER" id="PTHR43557">
    <property type="entry name" value="APOPTOSIS-INDUCING FACTOR 1"/>
    <property type="match status" value="1"/>
</dbReference>
<dbReference type="SUPFAM" id="SSF55424">
    <property type="entry name" value="FAD/NAD-linked reductases, dimerisation (C-terminal) domain"/>
    <property type="match status" value="1"/>
</dbReference>
<keyword evidence="11" id="KW-1185">Reference proteome</keyword>
<feature type="domain" description="Rieske" evidence="9">
    <location>
        <begin position="13"/>
        <end position="108"/>
    </location>
</feature>
<dbReference type="GO" id="GO:0005737">
    <property type="term" value="C:cytoplasm"/>
    <property type="evidence" value="ECO:0007669"/>
    <property type="project" value="TreeGrafter"/>
</dbReference>
<keyword evidence="6 10" id="KW-0560">Oxidoreductase</keyword>
<dbReference type="Gene3D" id="3.50.50.60">
    <property type="entry name" value="FAD/NAD(P)-binding domain"/>
    <property type="match status" value="2"/>
</dbReference>
<keyword evidence="7" id="KW-0408">Iron</keyword>
<evidence type="ECO:0000256" key="8">
    <source>
        <dbReference type="ARBA" id="ARBA00023014"/>
    </source>
</evidence>
<keyword evidence="4" id="KW-0479">Metal-binding</keyword>
<dbReference type="KEGG" id="abac:LuPra_01163"/>
<dbReference type="Gene3D" id="2.102.10.10">
    <property type="entry name" value="Rieske [2Fe-2S] iron-sulphur domain"/>
    <property type="match status" value="1"/>
</dbReference>
<dbReference type="PRINTS" id="PR00368">
    <property type="entry name" value="FADPNR"/>
</dbReference>
<dbReference type="InterPro" id="IPR017941">
    <property type="entry name" value="Rieske_2Fe-2S"/>
</dbReference>
<evidence type="ECO:0000256" key="7">
    <source>
        <dbReference type="ARBA" id="ARBA00023004"/>
    </source>
</evidence>
<dbReference type="PROSITE" id="PS51296">
    <property type="entry name" value="RIESKE"/>
    <property type="match status" value="1"/>
</dbReference>
<gene>
    <name evidence="10" type="primary">thcD</name>
    <name evidence="10" type="ORF">LuPra_01163</name>
</gene>
<sequence length="510" mass="54673">MSDPKKTATVDLSKGVSAAGLVDGGMMLGHVGDQDVVLVRSGDELFAVGANCTHYRGPLAEGLVVGDTIRCPLHHACFSLRTGEALRAPALDPIACWRVEREGELIFVRDKMQAVEQASAIPTSTRPSSIVIVGGGAAGVAAAEMIRREGYDGPLTMISADADPPVDRPNLSKDYLAGDAQDDWIPLWPAEFYAGKRIEMVLGRQVASIDSARRTIRLDDGSERSFGALLLATGADPVRLPIPGATSDRVMYLRSFADSRAIVERTKNARHVVIAGASFIGLEVAASLRARGIDVDVVAPESMPLERVMGVEVGRFVRSLHEAQGVTFHLGQTVKAVDGRSVTLSDGTTLDADFVVMGVGVRPATALAEQAGIAVDRGITVNEYLETNAAGIFAAGDVARWPDPHTGQRIRVEHWVVAERMGQVAARNMLGARERFDVVPFFWSQHYDASIKYVGHAEAWDAVQISGSLESLDCSVAYKRGDRTLAVATIGRDAESLESEVRMERTTSEG</sequence>
<dbReference type="Pfam" id="PF14759">
    <property type="entry name" value="Reductase_C"/>
    <property type="match status" value="1"/>
</dbReference>
<keyword evidence="5" id="KW-0274">FAD</keyword>
<reference evidence="11" key="2">
    <citation type="submission" date="2016-04" db="EMBL/GenBank/DDBJ databases">
        <title>First Complete Genome Sequence of a Subdivision 6 Acidobacterium.</title>
        <authorList>
            <person name="Huang S."/>
            <person name="Vieira S."/>
            <person name="Bunk B."/>
            <person name="Riedel T."/>
            <person name="Sproeer C."/>
            <person name="Overmann J."/>
        </authorList>
    </citation>
    <scope>NUCLEOTIDE SEQUENCE [LARGE SCALE GENOMIC DNA]</scope>
    <source>
        <strain evidence="11">DSM 100886 HEG_-6_39</strain>
    </source>
</reference>
<evidence type="ECO:0000256" key="3">
    <source>
        <dbReference type="ARBA" id="ARBA00022714"/>
    </source>
</evidence>
<dbReference type="InterPro" id="IPR023753">
    <property type="entry name" value="FAD/NAD-binding_dom"/>
</dbReference>
<dbReference type="SUPFAM" id="SSF51905">
    <property type="entry name" value="FAD/NAD(P)-binding domain"/>
    <property type="match status" value="1"/>
</dbReference>
<dbReference type="EC" id="1.18.1.-" evidence="10"/>
<keyword evidence="2" id="KW-0285">Flavoprotein</keyword>
<dbReference type="EMBL" id="CP015136">
    <property type="protein sequence ID" value="AMY07975.1"/>
    <property type="molecule type" value="Genomic_DNA"/>
</dbReference>
<dbReference type="SUPFAM" id="SSF50022">
    <property type="entry name" value="ISP domain"/>
    <property type="match status" value="1"/>
</dbReference>
<dbReference type="OrthoDB" id="9792592at2"/>
<dbReference type="RefSeq" id="WP_110169859.1">
    <property type="nucleotide sequence ID" value="NZ_CP015136.1"/>
</dbReference>
<dbReference type="Proteomes" id="UP000076079">
    <property type="component" value="Chromosome"/>
</dbReference>
<reference evidence="10 11" key="1">
    <citation type="journal article" date="2016" name="Genome Announc.">
        <title>First Complete Genome Sequence of a Subdivision 6 Acidobacterium Strain.</title>
        <authorList>
            <person name="Huang S."/>
            <person name="Vieira S."/>
            <person name="Bunk B."/>
            <person name="Riedel T."/>
            <person name="Sproer C."/>
            <person name="Overmann J."/>
        </authorList>
    </citation>
    <scope>NUCLEOTIDE SEQUENCE [LARGE SCALE GENOMIC DNA]</scope>
    <source>
        <strain evidence="11">DSM 100886 HEG_-6_39</strain>
    </source>
</reference>